<dbReference type="SUPFAM" id="SSF55811">
    <property type="entry name" value="Nudix"/>
    <property type="match status" value="1"/>
</dbReference>
<sequence>MAHAETTADKEWPEKAHTAGNAGVMVVGRSALHGGLPAVLLGGRFYFKRKEYLYTDFGGGVNRKDKESPLLGAFRELAEELFAEDEETAKVTAQGISEAVRSELLGGRPFISGDYVMFVVTAEALVCSLDMDPGDSAIDRLFEHARFFDGHGKANPELSSVALISIGEHSGKVEARDGGPEVIKLRPVMVGRKGELHYGQLLPPGGGAQCGV</sequence>
<gene>
    <name evidence="1" type="ORF">SNEC2469_LOCUS27276</name>
</gene>
<evidence type="ECO:0000313" key="2">
    <source>
        <dbReference type="Proteomes" id="UP000601435"/>
    </source>
</evidence>
<protein>
    <recommendedName>
        <fullName evidence="3">Nudix hydrolase domain-containing protein</fullName>
    </recommendedName>
</protein>
<organism evidence="1 2">
    <name type="scientific">Symbiodinium necroappetens</name>
    <dbReference type="NCBI Taxonomy" id="1628268"/>
    <lineage>
        <taxon>Eukaryota</taxon>
        <taxon>Sar</taxon>
        <taxon>Alveolata</taxon>
        <taxon>Dinophyceae</taxon>
        <taxon>Suessiales</taxon>
        <taxon>Symbiodiniaceae</taxon>
        <taxon>Symbiodinium</taxon>
    </lineage>
</organism>
<keyword evidence="2" id="KW-1185">Reference proteome</keyword>
<evidence type="ECO:0000313" key="1">
    <source>
        <dbReference type="EMBL" id="CAE7861108.1"/>
    </source>
</evidence>
<dbReference type="AlphaFoldDB" id="A0A813A9Q8"/>
<name>A0A813A9Q8_9DINO</name>
<comment type="caution">
    <text evidence="1">The sequence shown here is derived from an EMBL/GenBank/DDBJ whole genome shotgun (WGS) entry which is preliminary data.</text>
</comment>
<dbReference type="InterPro" id="IPR015797">
    <property type="entry name" value="NUDIX_hydrolase-like_dom_sf"/>
</dbReference>
<accession>A0A813A9Q8</accession>
<dbReference type="Proteomes" id="UP000601435">
    <property type="component" value="Unassembled WGS sequence"/>
</dbReference>
<dbReference type="OrthoDB" id="10373351at2759"/>
<dbReference type="EMBL" id="CAJNJA010057142">
    <property type="protein sequence ID" value="CAE7861108.1"/>
    <property type="molecule type" value="Genomic_DNA"/>
</dbReference>
<proteinExistence type="predicted"/>
<evidence type="ECO:0008006" key="3">
    <source>
        <dbReference type="Google" id="ProtNLM"/>
    </source>
</evidence>
<reference evidence="1" key="1">
    <citation type="submission" date="2021-02" db="EMBL/GenBank/DDBJ databases">
        <authorList>
            <person name="Dougan E. K."/>
            <person name="Rhodes N."/>
            <person name="Thang M."/>
            <person name="Chan C."/>
        </authorList>
    </citation>
    <scope>NUCLEOTIDE SEQUENCE</scope>
</reference>